<dbReference type="Proteomes" id="UP000634229">
    <property type="component" value="Unassembled WGS sequence"/>
</dbReference>
<dbReference type="InterPro" id="IPR015943">
    <property type="entry name" value="WD40/YVTN_repeat-like_dom_sf"/>
</dbReference>
<dbReference type="SUPFAM" id="SSF63829">
    <property type="entry name" value="Calcium-dependent phosphotriesterase"/>
    <property type="match status" value="1"/>
</dbReference>
<reference evidence="3 4" key="1">
    <citation type="submission" date="2021-01" db="EMBL/GenBank/DDBJ databases">
        <title>WGS of actinomycetes isolated from Thailand.</title>
        <authorList>
            <person name="Thawai C."/>
        </authorList>
    </citation>
    <scope>NUCLEOTIDE SEQUENCE [LARGE SCALE GENOMIC DNA]</scope>
    <source>
        <strain evidence="3 4">CA1R205</strain>
    </source>
</reference>
<evidence type="ECO:0000313" key="3">
    <source>
        <dbReference type="EMBL" id="MBL1097399.1"/>
    </source>
</evidence>
<feature type="region of interest" description="Disordered" evidence="1">
    <location>
        <begin position="42"/>
        <end position="64"/>
    </location>
</feature>
<evidence type="ECO:0000256" key="1">
    <source>
        <dbReference type="SAM" id="MobiDB-lite"/>
    </source>
</evidence>
<protein>
    <recommendedName>
        <fullName evidence="5">Superoxide dismutase</fullName>
    </recommendedName>
</protein>
<dbReference type="InterPro" id="IPR051200">
    <property type="entry name" value="Host-pathogen_enzymatic-act"/>
</dbReference>
<organism evidence="3 4">
    <name type="scientific">Streptomyces coffeae</name>
    <dbReference type="NCBI Taxonomy" id="621382"/>
    <lineage>
        <taxon>Bacteria</taxon>
        <taxon>Bacillati</taxon>
        <taxon>Actinomycetota</taxon>
        <taxon>Actinomycetes</taxon>
        <taxon>Kitasatosporales</taxon>
        <taxon>Streptomycetaceae</taxon>
        <taxon>Streptomyces</taxon>
    </lineage>
</organism>
<feature type="signal peptide" evidence="2">
    <location>
        <begin position="1"/>
        <end position="43"/>
    </location>
</feature>
<accession>A0ABS1NBE2</accession>
<feature type="chain" id="PRO_5046857054" description="Superoxide dismutase" evidence="2">
    <location>
        <begin position="44"/>
        <end position="362"/>
    </location>
</feature>
<dbReference type="RefSeq" id="WP_201874653.1">
    <property type="nucleotide sequence ID" value="NZ_JAERRF010000006.1"/>
</dbReference>
<keyword evidence="4" id="KW-1185">Reference proteome</keyword>
<dbReference type="PANTHER" id="PTHR47197">
    <property type="entry name" value="PROTEIN NIRF"/>
    <property type="match status" value="1"/>
</dbReference>
<dbReference type="PANTHER" id="PTHR47197:SF3">
    <property type="entry name" value="DIHYDRO-HEME D1 DEHYDROGENASE"/>
    <property type="match status" value="1"/>
</dbReference>
<evidence type="ECO:0000256" key="2">
    <source>
        <dbReference type="SAM" id="SignalP"/>
    </source>
</evidence>
<sequence>MSTPSRPQHTSTRQRGIPRRAALAAVAASVLGASATLATVAQAEPPQRSAAGQPESASAGAARHGSAFTALPGAEVFPESIAIDHATGVYYVGSVKDGTIFRGQVGSDTVSVFSKSGADGRTIANGLALDGNRLIVLSRQTGKVYAYDTRNGAHLATLDNGLGATGTFLNDISVTQDGTAYLTDSVNPWLYRMTRTASGGYRLEKFLDFTGTPLHYISAPGAAGINVNGITATPDGRHLIVAKRNENALYRITLADRSVEKVQLPAGALETPDGIFLRGRTLYAAQNTPRSVAVLHFSADYRSATAGTPLTDPSFRFPTSAAVHGNRLLVVNAQFDSKGSPAAVSGPNPPVLPFGVTTLRLH</sequence>
<gene>
    <name evidence="3" type="ORF">JK363_12070</name>
</gene>
<evidence type="ECO:0000313" key="4">
    <source>
        <dbReference type="Proteomes" id="UP000634229"/>
    </source>
</evidence>
<comment type="caution">
    <text evidence="3">The sequence shown here is derived from an EMBL/GenBank/DDBJ whole genome shotgun (WGS) entry which is preliminary data.</text>
</comment>
<name>A0ABS1NBE2_9ACTN</name>
<evidence type="ECO:0008006" key="5">
    <source>
        <dbReference type="Google" id="ProtNLM"/>
    </source>
</evidence>
<proteinExistence type="predicted"/>
<dbReference type="EMBL" id="JAERRF010000006">
    <property type="protein sequence ID" value="MBL1097399.1"/>
    <property type="molecule type" value="Genomic_DNA"/>
</dbReference>
<dbReference type="Gene3D" id="2.130.10.10">
    <property type="entry name" value="YVTN repeat-like/Quinoprotein amine dehydrogenase"/>
    <property type="match status" value="2"/>
</dbReference>
<dbReference type="PROSITE" id="PS51318">
    <property type="entry name" value="TAT"/>
    <property type="match status" value="1"/>
</dbReference>
<keyword evidence="2" id="KW-0732">Signal</keyword>
<dbReference type="InterPro" id="IPR006311">
    <property type="entry name" value="TAT_signal"/>
</dbReference>